<keyword evidence="6 7" id="KW-0472">Membrane</keyword>
<reference evidence="9 10" key="1">
    <citation type="submission" date="2016-04" db="EMBL/GenBank/DDBJ databases">
        <authorList>
            <person name="Evans L.H."/>
            <person name="Alamgir A."/>
            <person name="Owens N."/>
            <person name="Weber N.D."/>
            <person name="Virtaneva K."/>
            <person name="Barbian K."/>
            <person name="Babar A."/>
            <person name="Rosenke K."/>
        </authorList>
    </citation>
    <scope>NUCLEOTIDE SEQUENCE [LARGE SCALE GENOMIC DNA]</scope>
    <source>
        <strain evidence="9">NIES-2108</strain>
    </source>
</reference>
<protein>
    <submittedName>
        <fullName evidence="9">MFS transporter</fullName>
    </submittedName>
</protein>
<feature type="transmembrane region" description="Helical" evidence="7">
    <location>
        <begin position="293"/>
        <end position="315"/>
    </location>
</feature>
<evidence type="ECO:0000256" key="3">
    <source>
        <dbReference type="ARBA" id="ARBA00022475"/>
    </source>
</evidence>
<keyword evidence="3" id="KW-1003">Cell membrane</keyword>
<gene>
    <name evidence="9" type="ORF">A6769_09085</name>
</gene>
<feature type="transmembrane region" description="Helical" evidence="7">
    <location>
        <begin position="84"/>
        <end position="104"/>
    </location>
</feature>
<dbReference type="EMBL" id="LXQE01000117">
    <property type="protein sequence ID" value="RCJ38543.1"/>
    <property type="molecule type" value="Genomic_DNA"/>
</dbReference>
<dbReference type="PROSITE" id="PS50850">
    <property type="entry name" value="MFS"/>
    <property type="match status" value="1"/>
</dbReference>
<dbReference type="SUPFAM" id="SSF103473">
    <property type="entry name" value="MFS general substrate transporter"/>
    <property type="match status" value="1"/>
</dbReference>
<proteinExistence type="predicted"/>
<dbReference type="Gene3D" id="1.20.1250.20">
    <property type="entry name" value="MFS general substrate transporter like domains"/>
    <property type="match status" value="1"/>
</dbReference>
<feature type="transmembrane region" description="Helical" evidence="7">
    <location>
        <begin position="179"/>
        <end position="199"/>
    </location>
</feature>
<keyword evidence="2" id="KW-0813">Transport</keyword>
<dbReference type="PANTHER" id="PTHR23513">
    <property type="entry name" value="INTEGRAL MEMBRANE EFFLUX PROTEIN-RELATED"/>
    <property type="match status" value="1"/>
</dbReference>
<dbReference type="InterPro" id="IPR036259">
    <property type="entry name" value="MFS_trans_sf"/>
</dbReference>
<dbReference type="AlphaFoldDB" id="A0A367RS84"/>
<evidence type="ECO:0000313" key="9">
    <source>
        <dbReference type="EMBL" id="RCJ38543.1"/>
    </source>
</evidence>
<feature type="transmembrane region" description="Helical" evidence="7">
    <location>
        <begin position="263"/>
        <end position="281"/>
    </location>
</feature>
<dbReference type="InterPro" id="IPR020846">
    <property type="entry name" value="MFS_dom"/>
</dbReference>
<evidence type="ECO:0000256" key="7">
    <source>
        <dbReference type="SAM" id="Phobius"/>
    </source>
</evidence>
<dbReference type="Pfam" id="PF05977">
    <property type="entry name" value="MFS_3"/>
    <property type="match status" value="1"/>
</dbReference>
<name>A0A367RS84_NOSPU</name>
<feature type="transmembrane region" description="Helical" evidence="7">
    <location>
        <begin position="51"/>
        <end position="72"/>
    </location>
</feature>
<comment type="subcellular location">
    <subcellularLocation>
        <location evidence="1">Cell membrane</location>
        <topology evidence="1">Multi-pass membrane protein</topology>
    </subcellularLocation>
</comment>
<evidence type="ECO:0000313" key="10">
    <source>
        <dbReference type="Proteomes" id="UP000252085"/>
    </source>
</evidence>
<feature type="transmembrane region" description="Helical" evidence="7">
    <location>
        <begin position="321"/>
        <end position="342"/>
    </location>
</feature>
<feature type="transmembrane region" description="Helical" evidence="7">
    <location>
        <begin position="220"/>
        <end position="243"/>
    </location>
</feature>
<dbReference type="PANTHER" id="PTHR23513:SF11">
    <property type="entry name" value="STAPHYLOFERRIN A TRANSPORTER"/>
    <property type="match status" value="1"/>
</dbReference>
<keyword evidence="5 7" id="KW-1133">Transmembrane helix</keyword>
<evidence type="ECO:0000259" key="8">
    <source>
        <dbReference type="PROSITE" id="PS50850"/>
    </source>
</evidence>
<accession>A0A367RS84</accession>
<dbReference type="CDD" id="cd06173">
    <property type="entry name" value="MFS_MefA_like"/>
    <property type="match status" value="1"/>
</dbReference>
<feature type="domain" description="Major facilitator superfamily (MFS) profile" evidence="8">
    <location>
        <begin position="18"/>
        <end position="405"/>
    </location>
</feature>
<comment type="caution">
    <text evidence="9">The sequence shown here is derived from an EMBL/GenBank/DDBJ whole genome shotgun (WGS) entry which is preliminary data.</text>
</comment>
<feature type="transmembrane region" description="Helical" evidence="7">
    <location>
        <begin position="21"/>
        <end position="45"/>
    </location>
</feature>
<evidence type="ECO:0000256" key="2">
    <source>
        <dbReference type="ARBA" id="ARBA00022448"/>
    </source>
</evidence>
<evidence type="ECO:0000256" key="6">
    <source>
        <dbReference type="ARBA" id="ARBA00023136"/>
    </source>
</evidence>
<feature type="transmembrane region" description="Helical" evidence="7">
    <location>
        <begin position="354"/>
        <end position="374"/>
    </location>
</feature>
<dbReference type="Proteomes" id="UP000252085">
    <property type="component" value="Unassembled WGS sequence"/>
</dbReference>
<dbReference type="GO" id="GO:0005886">
    <property type="term" value="C:plasma membrane"/>
    <property type="evidence" value="ECO:0007669"/>
    <property type="project" value="UniProtKB-SubCell"/>
</dbReference>
<dbReference type="GO" id="GO:0022857">
    <property type="term" value="F:transmembrane transporter activity"/>
    <property type="evidence" value="ECO:0007669"/>
    <property type="project" value="InterPro"/>
</dbReference>
<evidence type="ECO:0000256" key="5">
    <source>
        <dbReference type="ARBA" id="ARBA00022989"/>
    </source>
</evidence>
<feature type="transmembrane region" description="Helical" evidence="7">
    <location>
        <begin position="380"/>
        <end position="398"/>
    </location>
</feature>
<feature type="transmembrane region" description="Helical" evidence="7">
    <location>
        <begin position="148"/>
        <end position="173"/>
    </location>
</feature>
<feature type="transmembrane region" description="Helical" evidence="7">
    <location>
        <begin position="110"/>
        <end position="128"/>
    </location>
</feature>
<dbReference type="InterPro" id="IPR010290">
    <property type="entry name" value="TM_effector"/>
</dbReference>
<sequence length="417" mass="44518">MEASNKSQVMLRAFSSRNFRLYYTGQAISLIGTSMTQVATSWLVYRLNDSAWLLGLVGFASQIPTLVLIPLGGIIADRWNRHQILLVAQILGMLQSLALTWLALSGTINIEYIAILGVLQGIINAFDIPTRQAFLPETVGKENLGNAFALYSSLVSVTSMVGPAIAGLLIVALGSGLCFLIDSISYIAVIIALLAIRLTSRKAIISKRKPLEELKTSFKYAFGFLPIRSVLIGSALVCCVWGFYLALGPIFAKEILQGGPNTFGFLMTASSLGTLAGGIYLTKHSNVLESGKVLALGIGFMGISLIVFALSRVFWLSLLSLFAAGFGFILQIIAGRILLQLLVSDENRGQITGLYVMASTGAVPIGNLIAGALASKIGSSNTVILGASICIAGSILFMQQISTFRNLIRLNLRTEGA</sequence>
<organism evidence="9 10">
    <name type="scientific">Nostoc punctiforme NIES-2108</name>
    <dbReference type="NCBI Taxonomy" id="1356359"/>
    <lineage>
        <taxon>Bacteria</taxon>
        <taxon>Bacillati</taxon>
        <taxon>Cyanobacteriota</taxon>
        <taxon>Cyanophyceae</taxon>
        <taxon>Nostocales</taxon>
        <taxon>Nostocaceae</taxon>
        <taxon>Nostoc</taxon>
    </lineage>
</organism>
<keyword evidence="4 7" id="KW-0812">Transmembrane</keyword>
<evidence type="ECO:0000256" key="4">
    <source>
        <dbReference type="ARBA" id="ARBA00022692"/>
    </source>
</evidence>
<evidence type="ECO:0000256" key="1">
    <source>
        <dbReference type="ARBA" id="ARBA00004651"/>
    </source>
</evidence>